<proteinExistence type="predicted"/>
<dbReference type="AlphaFoldDB" id="A0A6J1WAJ2"/>
<feature type="non-terminal residue" evidence="3">
    <location>
        <position position="234"/>
    </location>
</feature>
<evidence type="ECO:0000256" key="1">
    <source>
        <dbReference type="SAM" id="MobiDB-lite"/>
    </source>
</evidence>
<evidence type="ECO:0000313" key="2">
    <source>
        <dbReference type="Proteomes" id="UP000504612"/>
    </source>
</evidence>
<feature type="region of interest" description="Disordered" evidence="1">
    <location>
        <begin position="30"/>
        <end position="71"/>
    </location>
</feature>
<dbReference type="InterPro" id="IPR051640">
    <property type="entry name" value="GRB10-interact_GYF"/>
</dbReference>
<dbReference type="GeneID" id="113431891"/>
<dbReference type="GO" id="GO:0048009">
    <property type="term" value="P:insulin-like growth factor receptor signaling pathway"/>
    <property type="evidence" value="ECO:0007669"/>
    <property type="project" value="TreeGrafter"/>
</dbReference>
<evidence type="ECO:0000313" key="3">
    <source>
        <dbReference type="RefSeq" id="XP_026549933.1"/>
    </source>
</evidence>
<dbReference type="Proteomes" id="UP000504612">
    <property type="component" value="Unplaced"/>
</dbReference>
<sequence>HGGHGLSSLSSQWASDVGSLWGGHEKAGGPLGLWEESMKGPGPLARNLGLRNSRSSPSLGDAYAVANRQSRKKTDEEEKLLKLLQGIHKPPQQDGFTQWCEQMLHALNASSSVDVPNVVAFLKEMESPYDVHDCIRSCLGDTLEAKEFAKQFLERRAKQRANQQRQQQQQQQQEASWLSSSSLQSLFQANHSPKPPSFENSQAVKIKRRPVMLHADPSILGERGRGGGGGGGGR</sequence>
<accession>A0A6J1WAJ2</accession>
<dbReference type="RefSeq" id="XP_026549933.1">
    <property type="nucleotide sequence ID" value="XM_026694148.1"/>
</dbReference>
<feature type="non-terminal residue" evidence="3">
    <location>
        <position position="1"/>
    </location>
</feature>
<dbReference type="PANTHER" id="PTHR14445:SF37">
    <property type="entry name" value="GRB10-INTERACTING GYF PROTEIN 1"/>
    <property type="match status" value="1"/>
</dbReference>
<dbReference type="PANTHER" id="PTHR14445">
    <property type="entry name" value="GRB10 INTERACTING GYF PROTEIN"/>
    <property type="match status" value="1"/>
</dbReference>
<feature type="region of interest" description="Disordered" evidence="1">
    <location>
        <begin position="182"/>
        <end position="234"/>
    </location>
</feature>
<dbReference type="GO" id="GO:0005829">
    <property type="term" value="C:cytosol"/>
    <property type="evidence" value="ECO:0007669"/>
    <property type="project" value="TreeGrafter"/>
</dbReference>
<gene>
    <name evidence="3" type="primary">LOC113431891</name>
</gene>
<name>A0A6J1WAJ2_9SAUR</name>
<organism evidence="2 3">
    <name type="scientific">Notechis scutatus</name>
    <name type="common">mainland tiger snake</name>
    <dbReference type="NCBI Taxonomy" id="8663"/>
    <lineage>
        <taxon>Eukaryota</taxon>
        <taxon>Metazoa</taxon>
        <taxon>Chordata</taxon>
        <taxon>Craniata</taxon>
        <taxon>Vertebrata</taxon>
        <taxon>Euteleostomi</taxon>
        <taxon>Lepidosauria</taxon>
        <taxon>Squamata</taxon>
        <taxon>Bifurcata</taxon>
        <taxon>Unidentata</taxon>
        <taxon>Episquamata</taxon>
        <taxon>Toxicofera</taxon>
        <taxon>Serpentes</taxon>
        <taxon>Colubroidea</taxon>
        <taxon>Elapidae</taxon>
        <taxon>Hydrophiinae</taxon>
        <taxon>Notechis</taxon>
    </lineage>
</organism>
<protein>
    <submittedName>
        <fullName evidence="3">GRB10-interacting GYF protein 1-like</fullName>
    </submittedName>
</protein>
<dbReference type="KEGG" id="nss:113431891"/>
<reference evidence="3" key="1">
    <citation type="submission" date="2025-08" db="UniProtKB">
        <authorList>
            <consortium name="RefSeq"/>
        </authorList>
    </citation>
    <scope>IDENTIFICATION</scope>
</reference>
<keyword evidence="2" id="KW-1185">Reference proteome</keyword>